<dbReference type="InterPro" id="IPR003423">
    <property type="entry name" value="OMP_efflux"/>
</dbReference>
<comment type="similarity">
    <text evidence="2">Belongs to the outer membrane factor (OMF) (TC 1.B.17) family.</text>
</comment>
<organism evidence="9 10">
    <name type="scientific">Rufibacter immobilis</name>
    <dbReference type="NCBI Taxonomy" id="1348778"/>
    <lineage>
        <taxon>Bacteria</taxon>
        <taxon>Pseudomonadati</taxon>
        <taxon>Bacteroidota</taxon>
        <taxon>Cytophagia</taxon>
        <taxon>Cytophagales</taxon>
        <taxon>Hymenobacteraceae</taxon>
        <taxon>Rufibacter</taxon>
    </lineage>
</organism>
<feature type="chain" id="PRO_5017926168" evidence="8">
    <location>
        <begin position="22"/>
        <end position="493"/>
    </location>
</feature>
<evidence type="ECO:0000256" key="4">
    <source>
        <dbReference type="ARBA" id="ARBA00022452"/>
    </source>
</evidence>
<dbReference type="AlphaFoldDB" id="A0A3M9N5N6"/>
<comment type="subcellular location">
    <subcellularLocation>
        <location evidence="1">Cell outer membrane</location>
    </subcellularLocation>
</comment>
<dbReference type="EMBL" id="RJJE01000002">
    <property type="protein sequence ID" value="RNI32503.1"/>
    <property type="molecule type" value="Genomic_DNA"/>
</dbReference>
<dbReference type="Pfam" id="PF02321">
    <property type="entry name" value="OEP"/>
    <property type="match status" value="1"/>
</dbReference>
<feature type="signal peptide" evidence="8">
    <location>
        <begin position="1"/>
        <end position="21"/>
    </location>
</feature>
<dbReference type="PANTHER" id="PTHR30026">
    <property type="entry name" value="OUTER MEMBRANE PROTEIN TOLC"/>
    <property type="match status" value="1"/>
</dbReference>
<comment type="caution">
    <text evidence="9">The sequence shown here is derived from an EMBL/GenBank/DDBJ whole genome shotgun (WGS) entry which is preliminary data.</text>
</comment>
<keyword evidence="10" id="KW-1185">Reference proteome</keyword>
<dbReference type="GO" id="GO:0009279">
    <property type="term" value="C:cell outer membrane"/>
    <property type="evidence" value="ECO:0007669"/>
    <property type="project" value="UniProtKB-SubCell"/>
</dbReference>
<dbReference type="GO" id="GO:1990281">
    <property type="term" value="C:efflux pump complex"/>
    <property type="evidence" value="ECO:0007669"/>
    <property type="project" value="TreeGrafter"/>
</dbReference>
<proteinExistence type="inferred from homology"/>
<dbReference type="Gene3D" id="1.20.1600.10">
    <property type="entry name" value="Outer membrane efflux proteins (OEP)"/>
    <property type="match status" value="1"/>
</dbReference>
<evidence type="ECO:0000256" key="3">
    <source>
        <dbReference type="ARBA" id="ARBA00022448"/>
    </source>
</evidence>
<gene>
    <name evidence="9" type="ORF">EFA69_04055</name>
</gene>
<evidence type="ECO:0000256" key="7">
    <source>
        <dbReference type="ARBA" id="ARBA00023237"/>
    </source>
</evidence>
<keyword evidence="8" id="KW-0732">Signal</keyword>
<dbReference type="GO" id="GO:0015562">
    <property type="term" value="F:efflux transmembrane transporter activity"/>
    <property type="evidence" value="ECO:0007669"/>
    <property type="project" value="InterPro"/>
</dbReference>
<keyword evidence="5" id="KW-0812">Transmembrane</keyword>
<name>A0A3M9N5N6_9BACT</name>
<dbReference type="GO" id="GO:0015288">
    <property type="term" value="F:porin activity"/>
    <property type="evidence" value="ECO:0007669"/>
    <property type="project" value="TreeGrafter"/>
</dbReference>
<dbReference type="OrthoDB" id="940457at2"/>
<evidence type="ECO:0000256" key="8">
    <source>
        <dbReference type="SAM" id="SignalP"/>
    </source>
</evidence>
<evidence type="ECO:0000256" key="6">
    <source>
        <dbReference type="ARBA" id="ARBA00023136"/>
    </source>
</evidence>
<evidence type="ECO:0000256" key="5">
    <source>
        <dbReference type="ARBA" id="ARBA00022692"/>
    </source>
</evidence>
<keyword evidence="7" id="KW-0998">Cell outer membrane</keyword>
<reference evidence="9 10" key="1">
    <citation type="submission" date="2018-11" db="EMBL/GenBank/DDBJ databases">
        <title>Rufibacter latericius sp. nov., isolated from water in Baiyang Lake.</title>
        <authorList>
            <person name="Yang Y."/>
        </authorList>
    </citation>
    <scope>NUCLEOTIDE SEQUENCE [LARGE SCALE GENOMIC DNA]</scope>
    <source>
        <strain evidence="9 10">MCC P1</strain>
    </source>
</reference>
<evidence type="ECO:0000313" key="9">
    <source>
        <dbReference type="EMBL" id="RNI32503.1"/>
    </source>
</evidence>
<dbReference type="SUPFAM" id="SSF56954">
    <property type="entry name" value="Outer membrane efflux proteins (OEP)"/>
    <property type="match status" value="1"/>
</dbReference>
<accession>A0A3M9N5N6</accession>
<dbReference type="Proteomes" id="UP000271010">
    <property type="component" value="Unassembled WGS sequence"/>
</dbReference>
<evidence type="ECO:0000256" key="2">
    <source>
        <dbReference type="ARBA" id="ARBA00007613"/>
    </source>
</evidence>
<sequence length="493" mass="55834">MKNTLLYIVLFYLLKLPVTQAQPNAQNGGVARRFTLPETIELALSASTAAKQAATNKTGSYWQYRTFKADYRPHLTLSGTLPDFSRSIIPVIQPDGTTDFRAVSISNSDLSLSLSQAVGLTGGQFFVSSQSQRFDDFNQGVRRYNSFPAIIGFRQPIFGYNSLGWAKKVEPLRFRESERQFIEDRENIATTATQRFFEVLLQQVNYEIASKNVENNQALFRVAEEKHRLGRLSRNELLQLKLSLMNAQMAQAQASTELKTVAMQFSAYVGLMRGEQVAVQAPEAVPALQVEEQLALEQARLNRKERFQFERRVLQAQQQVAQARGKGGFNADLYATFGLTKSANNFSESYAQPENQQQVTLGFSVPIVDWGRQKASVKTAEANLQLTQYTVEQEQTAFEQNVYTQVNQIELLKERLRITASADSIAQERYDITKATFLVGRISITDLNIALQEKDQARRAYITALQDFWVAYYKLRALTLYDFERGVPLLAEE</sequence>
<evidence type="ECO:0000256" key="1">
    <source>
        <dbReference type="ARBA" id="ARBA00004442"/>
    </source>
</evidence>
<keyword evidence="4" id="KW-1134">Transmembrane beta strand</keyword>
<evidence type="ECO:0000313" key="10">
    <source>
        <dbReference type="Proteomes" id="UP000271010"/>
    </source>
</evidence>
<dbReference type="InterPro" id="IPR051906">
    <property type="entry name" value="TolC-like"/>
</dbReference>
<keyword evidence="6" id="KW-0472">Membrane</keyword>
<dbReference type="RefSeq" id="WP_123131803.1">
    <property type="nucleotide sequence ID" value="NZ_RJJE01000002.1"/>
</dbReference>
<keyword evidence="3" id="KW-0813">Transport</keyword>
<protein>
    <submittedName>
        <fullName evidence="9">TolC family protein</fullName>
    </submittedName>
</protein>
<dbReference type="PANTHER" id="PTHR30026:SF20">
    <property type="entry name" value="OUTER MEMBRANE PROTEIN TOLC"/>
    <property type="match status" value="1"/>
</dbReference>